<dbReference type="EMBL" id="JANBUY010000128">
    <property type="protein sequence ID" value="KAJ2863292.1"/>
    <property type="molecule type" value="Genomic_DNA"/>
</dbReference>
<name>A0A9W8M492_9FUNG</name>
<dbReference type="InterPro" id="IPR013087">
    <property type="entry name" value="Znf_C2H2_type"/>
</dbReference>
<reference evidence="2" key="1">
    <citation type="submission" date="2022-07" db="EMBL/GenBank/DDBJ databases">
        <title>Phylogenomic reconstructions and comparative analyses of Kickxellomycotina fungi.</title>
        <authorList>
            <person name="Reynolds N.K."/>
            <person name="Stajich J.E."/>
            <person name="Barry K."/>
            <person name="Grigoriev I.V."/>
            <person name="Crous P."/>
            <person name="Smith M.E."/>
        </authorList>
    </citation>
    <scope>NUCLEOTIDE SEQUENCE</scope>
    <source>
        <strain evidence="2">RSA 476</strain>
    </source>
</reference>
<accession>A0A9W8M492</accession>
<evidence type="ECO:0000313" key="3">
    <source>
        <dbReference type="Proteomes" id="UP001140074"/>
    </source>
</evidence>
<gene>
    <name evidence="2" type="ORF">GGH94_003696</name>
</gene>
<protein>
    <recommendedName>
        <fullName evidence="1">C2H2-type domain-containing protein</fullName>
    </recommendedName>
</protein>
<feature type="domain" description="C2H2-type" evidence="1">
    <location>
        <begin position="43"/>
        <end position="65"/>
    </location>
</feature>
<comment type="caution">
    <text evidence="2">The sequence shown here is derived from an EMBL/GenBank/DDBJ whole genome shotgun (WGS) entry which is preliminary data.</text>
</comment>
<evidence type="ECO:0000313" key="2">
    <source>
        <dbReference type="EMBL" id="KAJ2863292.1"/>
    </source>
</evidence>
<dbReference type="Proteomes" id="UP001140074">
    <property type="component" value="Unassembled WGS sequence"/>
</dbReference>
<dbReference type="AlphaFoldDB" id="A0A9W8M492"/>
<organism evidence="2 3">
    <name type="scientific">Coemansia aciculifera</name>
    <dbReference type="NCBI Taxonomy" id="417176"/>
    <lineage>
        <taxon>Eukaryota</taxon>
        <taxon>Fungi</taxon>
        <taxon>Fungi incertae sedis</taxon>
        <taxon>Zoopagomycota</taxon>
        <taxon>Kickxellomycotina</taxon>
        <taxon>Kickxellomycetes</taxon>
        <taxon>Kickxellales</taxon>
        <taxon>Kickxellaceae</taxon>
        <taxon>Coemansia</taxon>
    </lineage>
</organism>
<sequence length="73" mass="8266">MAATHDVHHCESAESCCPPRRRGPLMVGDSKPFVSNLAYYYVCVECGTYYTRVADKNLHLVYTGHSEWVEGWA</sequence>
<dbReference type="PROSITE" id="PS00028">
    <property type="entry name" value="ZINC_FINGER_C2H2_1"/>
    <property type="match status" value="1"/>
</dbReference>
<proteinExistence type="predicted"/>
<keyword evidence="3" id="KW-1185">Reference proteome</keyword>
<evidence type="ECO:0000259" key="1">
    <source>
        <dbReference type="PROSITE" id="PS00028"/>
    </source>
</evidence>